<keyword evidence="2" id="KW-1185">Reference proteome</keyword>
<proteinExistence type="predicted"/>
<name>W1NIQ0_AMBTC</name>
<dbReference type="Gramene" id="ERM95331">
    <property type="protein sequence ID" value="ERM95331"/>
    <property type="gene ID" value="AMTR_s00008p00159260"/>
</dbReference>
<evidence type="ECO:0000313" key="2">
    <source>
        <dbReference type="Proteomes" id="UP000017836"/>
    </source>
</evidence>
<sequence length="144" mass="16255">MLIAAAIADSVSVKPSRIECPINSFIDESTWHGAFLVVYTRPSCLLRAHPFDLWIVGSQWTNRFQKSMLRIAWGPDYSFIRTTTVSSFNELVLLEQLNKQLVLELLMHPHPRGVAHEKEVVARVRSSGVGDSCRHRSEHGGRTS</sequence>
<protein>
    <submittedName>
        <fullName evidence="1">Uncharacterized protein</fullName>
    </submittedName>
</protein>
<dbReference type="AlphaFoldDB" id="W1NIQ0"/>
<evidence type="ECO:0000313" key="1">
    <source>
        <dbReference type="EMBL" id="ERM95331.1"/>
    </source>
</evidence>
<gene>
    <name evidence="1" type="ORF">AMTR_s00008p00159260</name>
</gene>
<accession>W1NIQ0</accession>
<dbReference type="EMBL" id="KI397486">
    <property type="protein sequence ID" value="ERM95331.1"/>
    <property type="molecule type" value="Genomic_DNA"/>
</dbReference>
<dbReference type="HOGENOM" id="CLU_1799024_0_0_1"/>
<organism evidence="1 2">
    <name type="scientific">Amborella trichopoda</name>
    <dbReference type="NCBI Taxonomy" id="13333"/>
    <lineage>
        <taxon>Eukaryota</taxon>
        <taxon>Viridiplantae</taxon>
        <taxon>Streptophyta</taxon>
        <taxon>Embryophyta</taxon>
        <taxon>Tracheophyta</taxon>
        <taxon>Spermatophyta</taxon>
        <taxon>Magnoliopsida</taxon>
        <taxon>Amborellales</taxon>
        <taxon>Amborellaceae</taxon>
        <taxon>Amborella</taxon>
    </lineage>
</organism>
<dbReference type="Proteomes" id="UP000017836">
    <property type="component" value="Unassembled WGS sequence"/>
</dbReference>
<reference evidence="2" key="1">
    <citation type="journal article" date="2013" name="Science">
        <title>The Amborella genome and the evolution of flowering plants.</title>
        <authorList>
            <consortium name="Amborella Genome Project"/>
        </authorList>
    </citation>
    <scope>NUCLEOTIDE SEQUENCE [LARGE SCALE GENOMIC DNA]</scope>
</reference>